<dbReference type="GO" id="GO:0020037">
    <property type="term" value="F:heme binding"/>
    <property type="evidence" value="ECO:0007669"/>
    <property type="project" value="TreeGrafter"/>
</dbReference>
<dbReference type="InterPro" id="IPR036374">
    <property type="entry name" value="OxRdtase_Mopterin-bd_sf"/>
</dbReference>
<dbReference type="SUPFAM" id="SSF81296">
    <property type="entry name" value="E set domains"/>
    <property type="match status" value="1"/>
</dbReference>
<dbReference type="FunFam" id="3.90.420.10:FF:000002">
    <property type="entry name" value="sulfite oxidase, mitochondrial"/>
    <property type="match status" value="1"/>
</dbReference>
<evidence type="ECO:0000313" key="8">
    <source>
        <dbReference type="Proteomes" id="UP000199048"/>
    </source>
</evidence>
<evidence type="ECO:0000256" key="1">
    <source>
        <dbReference type="ARBA" id="ARBA00001924"/>
    </source>
</evidence>
<keyword evidence="2" id="KW-0500">Molybdenum</keyword>
<evidence type="ECO:0000256" key="4">
    <source>
        <dbReference type="ARBA" id="ARBA00023002"/>
    </source>
</evidence>
<accession>A0A1I4T392</accession>
<keyword evidence="8" id="KW-1185">Reference proteome</keyword>
<dbReference type="SUPFAM" id="SSF56524">
    <property type="entry name" value="Oxidoreductase molybdopterin-binding domain"/>
    <property type="match status" value="1"/>
</dbReference>
<dbReference type="GO" id="GO:0043546">
    <property type="term" value="F:molybdopterin cofactor binding"/>
    <property type="evidence" value="ECO:0007669"/>
    <property type="project" value="TreeGrafter"/>
</dbReference>
<dbReference type="Pfam" id="PF03404">
    <property type="entry name" value="Mo-co_dimer"/>
    <property type="match status" value="1"/>
</dbReference>
<evidence type="ECO:0000256" key="3">
    <source>
        <dbReference type="ARBA" id="ARBA00022723"/>
    </source>
</evidence>
<evidence type="ECO:0000259" key="6">
    <source>
        <dbReference type="Pfam" id="PF03404"/>
    </source>
</evidence>
<keyword evidence="4" id="KW-0560">Oxidoreductase</keyword>
<dbReference type="Gene3D" id="2.60.40.650">
    <property type="match status" value="1"/>
</dbReference>
<dbReference type="InterPro" id="IPR005066">
    <property type="entry name" value="MoCF_OxRdtse_dimer"/>
</dbReference>
<dbReference type="RefSeq" id="WP_092046032.1">
    <property type="nucleotide sequence ID" value="NZ_FOTK01000048.1"/>
</dbReference>
<keyword evidence="3" id="KW-0479">Metal-binding</keyword>
<dbReference type="InterPro" id="IPR008335">
    <property type="entry name" value="Mopterin_OxRdtase_euk"/>
</dbReference>
<proteinExistence type="predicted"/>
<reference evidence="8" key="1">
    <citation type="submission" date="2016-10" db="EMBL/GenBank/DDBJ databases">
        <authorList>
            <person name="Varghese N."/>
            <person name="Submissions S."/>
        </authorList>
    </citation>
    <scope>NUCLEOTIDE SEQUENCE [LARGE SCALE GENOMIC DNA]</scope>
    <source>
        <strain evidence="8">BL36</strain>
    </source>
</reference>
<dbReference type="GO" id="GO:0006790">
    <property type="term" value="P:sulfur compound metabolic process"/>
    <property type="evidence" value="ECO:0007669"/>
    <property type="project" value="TreeGrafter"/>
</dbReference>
<organism evidence="7 8">
    <name type="scientific">Methylobacterium pseudosasicola</name>
    <dbReference type="NCBI Taxonomy" id="582667"/>
    <lineage>
        <taxon>Bacteria</taxon>
        <taxon>Pseudomonadati</taxon>
        <taxon>Pseudomonadota</taxon>
        <taxon>Alphaproteobacteria</taxon>
        <taxon>Hyphomicrobiales</taxon>
        <taxon>Methylobacteriaceae</taxon>
        <taxon>Methylobacterium</taxon>
    </lineage>
</organism>
<evidence type="ECO:0000259" key="5">
    <source>
        <dbReference type="Pfam" id="PF00174"/>
    </source>
</evidence>
<dbReference type="InterPro" id="IPR014756">
    <property type="entry name" value="Ig_E-set"/>
</dbReference>
<gene>
    <name evidence="7" type="ORF">SAMN05192568_104826</name>
</gene>
<dbReference type="Gene3D" id="3.90.420.10">
    <property type="entry name" value="Oxidoreductase, molybdopterin-binding domain"/>
    <property type="match status" value="1"/>
</dbReference>
<sequence length="357" mass="39049">MLSLSERMARLIVHGATPYNAEPPLGRLRASYRTPAADFYVRSHGELPDLETETWRLTVEGGVTLELSLDDLRTRFPRATVTATMQCAGNRRADLRAVAPVSGDPWQAGAIGTAEWTGFRLGDLLRMADVAEGVDRHVAFESHDTVDGRPYGVSIPFAKAMSSETLLAYAMNGEALLPEHGFPVRAVVPGYAGVRSPKWLRRITVQDHPSENPIQAGDYKLYPPNVTAETADPVLGHTIDAMPLNAAICEPARGAVLRAGACRVRGYAVAGDRSVIRVDVSGDGGRTWIQATLEHEPDAPFAWTFWTAELDLPPGEHDLAVRAWDSAGQTQPALPDDVWNHKGYLCTCWHRVRVRVT</sequence>
<evidence type="ECO:0000256" key="2">
    <source>
        <dbReference type="ARBA" id="ARBA00022505"/>
    </source>
</evidence>
<dbReference type="PRINTS" id="PR00407">
    <property type="entry name" value="EUMOPTERIN"/>
</dbReference>
<feature type="domain" description="Oxidoreductase molybdopterin-binding" evidence="5">
    <location>
        <begin position="44"/>
        <end position="212"/>
    </location>
</feature>
<dbReference type="Pfam" id="PF00174">
    <property type="entry name" value="Oxidored_molyb"/>
    <property type="match status" value="1"/>
</dbReference>
<dbReference type="Proteomes" id="UP000199048">
    <property type="component" value="Unassembled WGS sequence"/>
</dbReference>
<dbReference type="GO" id="GO:0030151">
    <property type="term" value="F:molybdenum ion binding"/>
    <property type="evidence" value="ECO:0007669"/>
    <property type="project" value="InterPro"/>
</dbReference>
<evidence type="ECO:0000313" key="7">
    <source>
        <dbReference type="EMBL" id="SFM71030.1"/>
    </source>
</evidence>
<name>A0A1I4T392_9HYPH</name>
<dbReference type="STRING" id="582667.SAMN05192568_104826"/>
<comment type="cofactor">
    <cofactor evidence="1">
        <name>Mo-molybdopterin</name>
        <dbReference type="ChEBI" id="CHEBI:71302"/>
    </cofactor>
</comment>
<protein>
    <submittedName>
        <fullName evidence="7">Sulfite oxidase</fullName>
    </submittedName>
</protein>
<dbReference type="PANTHER" id="PTHR19372:SF7">
    <property type="entry name" value="SULFITE OXIDASE, MITOCHONDRIAL"/>
    <property type="match status" value="1"/>
</dbReference>
<dbReference type="InterPro" id="IPR000572">
    <property type="entry name" value="OxRdtase_Mopterin-bd_dom"/>
</dbReference>
<dbReference type="GO" id="GO:0008482">
    <property type="term" value="F:sulfite oxidase activity"/>
    <property type="evidence" value="ECO:0007669"/>
    <property type="project" value="TreeGrafter"/>
</dbReference>
<dbReference type="AlphaFoldDB" id="A0A1I4T392"/>
<dbReference type="OrthoDB" id="9778777at2"/>
<dbReference type="EMBL" id="FOTK01000048">
    <property type="protein sequence ID" value="SFM71030.1"/>
    <property type="molecule type" value="Genomic_DNA"/>
</dbReference>
<dbReference type="PANTHER" id="PTHR19372">
    <property type="entry name" value="SULFITE REDUCTASE"/>
    <property type="match status" value="1"/>
</dbReference>
<feature type="domain" description="Moybdenum cofactor oxidoreductase dimerisation" evidence="6">
    <location>
        <begin position="238"/>
        <end position="356"/>
    </location>
</feature>